<dbReference type="AlphaFoldDB" id="A0A9P4IF23"/>
<proteinExistence type="predicted"/>
<keyword evidence="2" id="KW-1185">Reference proteome</keyword>
<accession>A0A9P4IF23</accession>
<evidence type="ECO:0000313" key="2">
    <source>
        <dbReference type="Proteomes" id="UP000799772"/>
    </source>
</evidence>
<dbReference type="Proteomes" id="UP000799772">
    <property type="component" value="Unassembled WGS sequence"/>
</dbReference>
<sequence length="174" mass="19450">MASLQESAEAYVQKYAAEISTGKELMEATSEEDQQARVDGFCKKMTSFFLPKPVLFGMPGPPQQWASHEAGQQMLKTVIGRYIDFGIGFQGALKSSKVRVLYDHGGFGACLVDIIWTTIPHAKSGLEPWDMHGMYGYRKLQTGEEGWELGYNDDEIANLLKRFPNFFEGMGPPQ</sequence>
<dbReference type="EMBL" id="ML978127">
    <property type="protein sequence ID" value="KAF2098100.1"/>
    <property type="molecule type" value="Genomic_DNA"/>
</dbReference>
<comment type="caution">
    <text evidence="1">The sequence shown here is derived from an EMBL/GenBank/DDBJ whole genome shotgun (WGS) entry which is preliminary data.</text>
</comment>
<dbReference type="OrthoDB" id="3014656at2759"/>
<reference evidence="1" key="1">
    <citation type="journal article" date="2020" name="Stud. Mycol.">
        <title>101 Dothideomycetes genomes: a test case for predicting lifestyles and emergence of pathogens.</title>
        <authorList>
            <person name="Haridas S."/>
            <person name="Albert R."/>
            <person name="Binder M."/>
            <person name="Bloem J."/>
            <person name="Labutti K."/>
            <person name="Salamov A."/>
            <person name="Andreopoulos B."/>
            <person name="Baker S."/>
            <person name="Barry K."/>
            <person name="Bills G."/>
            <person name="Bluhm B."/>
            <person name="Cannon C."/>
            <person name="Castanera R."/>
            <person name="Culley D."/>
            <person name="Daum C."/>
            <person name="Ezra D."/>
            <person name="Gonzalez J."/>
            <person name="Henrissat B."/>
            <person name="Kuo A."/>
            <person name="Liang C."/>
            <person name="Lipzen A."/>
            <person name="Lutzoni F."/>
            <person name="Magnuson J."/>
            <person name="Mondo S."/>
            <person name="Nolan M."/>
            <person name="Ohm R."/>
            <person name="Pangilinan J."/>
            <person name="Park H.-J."/>
            <person name="Ramirez L."/>
            <person name="Alfaro M."/>
            <person name="Sun H."/>
            <person name="Tritt A."/>
            <person name="Yoshinaga Y."/>
            <person name="Zwiers L.-H."/>
            <person name="Turgeon B."/>
            <person name="Goodwin S."/>
            <person name="Spatafora J."/>
            <person name="Crous P."/>
            <person name="Grigoriev I."/>
        </authorList>
    </citation>
    <scope>NUCLEOTIDE SEQUENCE</scope>
    <source>
        <strain evidence="1">CBS 133067</strain>
    </source>
</reference>
<protein>
    <submittedName>
        <fullName evidence="1">Uncharacterized protein</fullName>
    </submittedName>
</protein>
<evidence type="ECO:0000313" key="1">
    <source>
        <dbReference type="EMBL" id="KAF2098100.1"/>
    </source>
</evidence>
<gene>
    <name evidence="1" type="ORF">NA57DRAFT_57265</name>
</gene>
<name>A0A9P4IF23_9PEZI</name>
<organism evidence="1 2">
    <name type="scientific">Rhizodiscina lignyota</name>
    <dbReference type="NCBI Taxonomy" id="1504668"/>
    <lineage>
        <taxon>Eukaryota</taxon>
        <taxon>Fungi</taxon>
        <taxon>Dikarya</taxon>
        <taxon>Ascomycota</taxon>
        <taxon>Pezizomycotina</taxon>
        <taxon>Dothideomycetes</taxon>
        <taxon>Pleosporomycetidae</taxon>
        <taxon>Aulographales</taxon>
        <taxon>Rhizodiscinaceae</taxon>
        <taxon>Rhizodiscina</taxon>
    </lineage>
</organism>